<comment type="function">
    <text evidence="8">The phosphoenolpyruvate-dependent sugar phosphotransferase system (PTS), a major carbohydrate active -transport system, catalyzes the phosphorylation of incoming sugar substrates concomitant with their translocation across the cell membrane.</text>
</comment>
<evidence type="ECO:0000259" key="10">
    <source>
        <dbReference type="PROSITE" id="PS51105"/>
    </source>
</evidence>
<dbReference type="OrthoDB" id="1550290at2"/>
<dbReference type="PIRSF" id="PIRSF006351">
    <property type="entry name" value="PTS_EIIC-Cellobiose"/>
    <property type="match status" value="1"/>
</dbReference>
<dbReference type="GO" id="GO:0005886">
    <property type="term" value="C:plasma membrane"/>
    <property type="evidence" value="ECO:0007669"/>
    <property type="project" value="UniProtKB-SubCell"/>
</dbReference>
<evidence type="ECO:0000256" key="8">
    <source>
        <dbReference type="PIRNR" id="PIRNR006351"/>
    </source>
</evidence>
<name>B9Y3X3_9FIRM</name>
<feature type="transmembrane region" description="Helical" evidence="9">
    <location>
        <begin position="271"/>
        <end position="299"/>
    </location>
</feature>
<evidence type="ECO:0000256" key="4">
    <source>
        <dbReference type="ARBA" id="ARBA00022597"/>
    </source>
</evidence>
<dbReference type="PANTHER" id="PTHR33989:SF4">
    <property type="entry name" value="PTS SYSTEM N,N'-DIACETYLCHITOBIOSE-SPECIFIC EIIC COMPONENT"/>
    <property type="match status" value="1"/>
</dbReference>
<evidence type="ECO:0000256" key="3">
    <source>
        <dbReference type="ARBA" id="ARBA00022475"/>
    </source>
</evidence>
<feature type="transmembrane region" description="Helical" evidence="9">
    <location>
        <begin position="339"/>
        <end position="363"/>
    </location>
</feature>
<dbReference type="GO" id="GO:0009401">
    <property type="term" value="P:phosphoenolpyruvate-dependent sugar phosphotransferase system"/>
    <property type="evidence" value="ECO:0007669"/>
    <property type="project" value="InterPro"/>
</dbReference>
<sequence length="425" mass="46123">MDTLMEKISSFVEPLAEWVHKMTFLNAMAEALQVLLPITVIGSFACLFAFIDVGGWQAFLGANPMILMVFMNAQSWTLSIIAFYTVLVLPYLYAKRLGMNEPLACVPLTVASFLLLTPTELYTAIPSAWLGHSGMFSAFIISYLVVRFVKLCQDHNVTIKMPQGVPHYIEATFAVLIPAFILVFGCSLIGQALAATPYESIHQLIYTFIQTPLSGLGTSFFGLLVTELVMTLAMFCGIHGSSVVPFMDALATAANEQNMAAMAAGSALPNIYTTGLLNSIQMGGIGATLGLGILLFFLAKSKRYRQLSRVAIVPQIFNIGEPLLFGIPIMLNPLLFIPYMLGVIANTCIAYGSVAIGLCARFTGVNPSWTMPGILQGILTCSVPWQGAVLQIVILAVDMLIWYPFVKMIDKQAVEEENNAVSEAA</sequence>
<feature type="transmembrane region" description="Helical" evidence="9">
    <location>
        <begin position="205"/>
        <end position="225"/>
    </location>
</feature>
<keyword evidence="7 8" id="KW-0472">Membrane</keyword>
<dbReference type="Pfam" id="PF02378">
    <property type="entry name" value="PTS_EIIC"/>
    <property type="match status" value="1"/>
</dbReference>
<proteinExistence type="predicted"/>
<evidence type="ECO:0000256" key="9">
    <source>
        <dbReference type="SAM" id="Phobius"/>
    </source>
</evidence>
<gene>
    <name evidence="11" type="ORF">HOLDEFILI_00503</name>
</gene>
<feature type="transmembrane region" description="Helical" evidence="9">
    <location>
        <begin position="129"/>
        <end position="149"/>
    </location>
</feature>
<comment type="subcellular location">
    <subcellularLocation>
        <location evidence="1">Cell membrane</location>
        <topology evidence="1">Multi-pass membrane protein</topology>
    </subcellularLocation>
</comment>
<dbReference type="HOGENOM" id="CLU_029688_1_0_9"/>
<dbReference type="NCBIfam" id="TIGR00410">
    <property type="entry name" value="lacE"/>
    <property type="match status" value="1"/>
</dbReference>
<evidence type="ECO:0000313" key="11">
    <source>
        <dbReference type="EMBL" id="EEF69317.1"/>
    </source>
</evidence>
<reference evidence="11 12" key="1">
    <citation type="submission" date="2008-12" db="EMBL/GenBank/DDBJ databases">
        <authorList>
            <person name="Fulton L."/>
            <person name="Clifton S."/>
            <person name="Fulton B."/>
            <person name="Xu J."/>
            <person name="Minx P."/>
            <person name="Pepin K.H."/>
            <person name="Johnson M."/>
            <person name="Bhonagiri V."/>
            <person name="Nash W.E."/>
            <person name="Mardis E.R."/>
            <person name="Wilson R.K."/>
        </authorList>
    </citation>
    <scope>NUCLEOTIDE SEQUENCE [LARGE SCALE GENOMIC DNA]</scope>
    <source>
        <strain evidence="11 12">DSM 12042</strain>
    </source>
</reference>
<dbReference type="STRING" id="545696.HOLDEFILI_00503"/>
<evidence type="ECO:0000256" key="5">
    <source>
        <dbReference type="ARBA" id="ARBA00022692"/>
    </source>
</evidence>
<keyword evidence="4 8" id="KW-0762">Sugar transport</keyword>
<evidence type="ECO:0000256" key="1">
    <source>
        <dbReference type="ARBA" id="ARBA00004651"/>
    </source>
</evidence>
<protein>
    <recommendedName>
        <fullName evidence="8">Permease IIC component</fullName>
    </recommendedName>
</protein>
<feature type="transmembrane region" description="Helical" evidence="9">
    <location>
        <begin position="31"/>
        <end position="53"/>
    </location>
</feature>
<dbReference type="AlphaFoldDB" id="B9Y3X3"/>
<dbReference type="InterPro" id="IPR051088">
    <property type="entry name" value="PTS_Sugar-EIIC/EIIB"/>
</dbReference>
<keyword evidence="3 8" id="KW-1003">Cell membrane</keyword>
<accession>B9Y3X3</accession>
<dbReference type="InterPro" id="IPR004501">
    <property type="entry name" value="PTS_EIIC_3"/>
</dbReference>
<evidence type="ECO:0000256" key="2">
    <source>
        <dbReference type="ARBA" id="ARBA00022448"/>
    </source>
</evidence>
<keyword evidence="2 8" id="KW-0813">Transport</keyword>
<dbReference type="InterPro" id="IPR004796">
    <property type="entry name" value="PTS_IIC_cello"/>
</dbReference>
<feature type="transmembrane region" description="Helical" evidence="9">
    <location>
        <begin position="105"/>
        <end position="123"/>
    </location>
</feature>
<dbReference type="PANTHER" id="PTHR33989">
    <property type="match status" value="1"/>
</dbReference>
<dbReference type="PROSITE" id="PS51105">
    <property type="entry name" value="PTS_EIIC_TYPE_3"/>
    <property type="match status" value="1"/>
</dbReference>
<evidence type="ECO:0000256" key="7">
    <source>
        <dbReference type="ARBA" id="ARBA00023136"/>
    </source>
</evidence>
<feature type="transmembrane region" description="Helical" evidence="9">
    <location>
        <begin position="383"/>
        <end position="403"/>
    </location>
</feature>
<feature type="domain" description="PTS EIIC type-3" evidence="10">
    <location>
        <begin position="8"/>
        <end position="405"/>
    </location>
</feature>
<reference evidence="11 12" key="2">
    <citation type="submission" date="2009-02" db="EMBL/GenBank/DDBJ databases">
        <title>Draft genome sequence of Holdemania filiformis DSM 12042.</title>
        <authorList>
            <person name="Sudarsanam P."/>
            <person name="Ley R."/>
            <person name="Guruge J."/>
            <person name="Turnbaugh P.J."/>
            <person name="Mahowald M."/>
            <person name="Liep D."/>
            <person name="Gordon J."/>
        </authorList>
    </citation>
    <scope>NUCLEOTIDE SEQUENCE [LARGE SCALE GENOMIC DNA]</scope>
    <source>
        <strain evidence="11 12">DSM 12042</strain>
    </source>
</reference>
<dbReference type="GO" id="GO:1901264">
    <property type="term" value="P:carbohydrate derivative transport"/>
    <property type="evidence" value="ECO:0007669"/>
    <property type="project" value="TreeGrafter"/>
</dbReference>
<organism evidence="11 12">
    <name type="scientific">Holdemania filiformis DSM 12042</name>
    <dbReference type="NCBI Taxonomy" id="545696"/>
    <lineage>
        <taxon>Bacteria</taxon>
        <taxon>Bacillati</taxon>
        <taxon>Bacillota</taxon>
        <taxon>Erysipelotrichia</taxon>
        <taxon>Erysipelotrichales</taxon>
        <taxon>Erysipelotrichaceae</taxon>
        <taxon>Holdemania</taxon>
    </lineage>
</organism>
<dbReference type="RefSeq" id="WP_006057714.1">
    <property type="nucleotide sequence ID" value="NZ_GG657552.1"/>
</dbReference>
<evidence type="ECO:0000256" key="6">
    <source>
        <dbReference type="ARBA" id="ARBA00022989"/>
    </source>
</evidence>
<keyword evidence="5 9" id="KW-0812">Transmembrane</keyword>
<dbReference type="InterPro" id="IPR003352">
    <property type="entry name" value="PTS_EIIC"/>
</dbReference>
<feature type="transmembrane region" description="Helical" evidence="9">
    <location>
        <begin position="169"/>
        <end position="193"/>
    </location>
</feature>
<evidence type="ECO:0000313" key="12">
    <source>
        <dbReference type="Proteomes" id="UP000005950"/>
    </source>
</evidence>
<dbReference type="eggNOG" id="COG1455">
    <property type="taxonomic scope" value="Bacteria"/>
</dbReference>
<dbReference type="EMBL" id="ACCF01000032">
    <property type="protein sequence ID" value="EEF69317.1"/>
    <property type="molecule type" value="Genomic_DNA"/>
</dbReference>
<dbReference type="GO" id="GO:0008982">
    <property type="term" value="F:protein-N(PI)-phosphohistidine-sugar phosphotransferase activity"/>
    <property type="evidence" value="ECO:0007669"/>
    <property type="project" value="UniProtKB-UniRule"/>
</dbReference>
<comment type="caution">
    <text evidence="11">The sequence shown here is derived from an EMBL/GenBank/DDBJ whole genome shotgun (WGS) entry which is preliminary data.</text>
</comment>
<feature type="transmembrane region" description="Helical" evidence="9">
    <location>
        <begin position="73"/>
        <end position="93"/>
    </location>
</feature>
<dbReference type="Proteomes" id="UP000005950">
    <property type="component" value="Unassembled WGS sequence"/>
</dbReference>
<keyword evidence="6 9" id="KW-1133">Transmembrane helix</keyword>